<organism evidence="1 2">
    <name type="scientific">Caerostris extrusa</name>
    <name type="common">Bark spider</name>
    <name type="synonym">Caerostris bankana</name>
    <dbReference type="NCBI Taxonomy" id="172846"/>
    <lineage>
        <taxon>Eukaryota</taxon>
        <taxon>Metazoa</taxon>
        <taxon>Ecdysozoa</taxon>
        <taxon>Arthropoda</taxon>
        <taxon>Chelicerata</taxon>
        <taxon>Arachnida</taxon>
        <taxon>Araneae</taxon>
        <taxon>Araneomorphae</taxon>
        <taxon>Entelegynae</taxon>
        <taxon>Araneoidea</taxon>
        <taxon>Araneidae</taxon>
        <taxon>Caerostris</taxon>
    </lineage>
</organism>
<proteinExistence type="predicted"/>
<gene>
    <name evidence="1" type="ORF">CEXT_806251</name>
</gene>
<name>A0AAV4MVL9_CAEEX</name>
<sequence>MYSSDKQESLPDNSNVFGECCAKELWKNHSSWTWMLHHNNESAYTLHFVNSNLAKYHTPIVAQPLDSFRT</sequence>
<comment type="caution">
    <text evidence="1">The sequence shown here is derived from an EMBL/GenBank/DDBJ whole genome shotgun (WGS) entry which is preliminary data.</text>
</comment>
<reference evidence="1 2" key="1">
    <citation type="submission" date="2021-06" db="EMBL/GenBank/DDBJ databases">
        <title>Caerostris extrusa draft genome.</title>
        <authorList>
            <person name="Kono N."/>
            <person name="Arakawa K."/>
        </authorList>
    </citation>
    <scope>NUCLEOTIDE SEQUENCE [LARGE SCALE GENOMIC DNA]</scope>
</reference>
<evidence type="ECO:0000313" key="1">
    <source>
        <dbReference type="EMBL" id="GIX76501.1"/>
    </source>
</evidence>
<accession>A0AAV4MVL9</accession>
<dbReference type="AlphaFoldDB" id="A0AAV4MVL9"/>
<evidence type="ECO:0000313" key="2">
    <source>
        <dbReference type="Proteomes" id="UP001054945"/>
    </source>
</evidence>
<dbReference type="EMBL" id="BPLR01020257">
    <property type="protein sequence ID" value="GIX76501.1"/>
    <property type="molecule type" value="Genomic_DNA"/>
</dbReference>
<dbReference type="Proteomes" id="UP001054945">
    <property type="component" value="Unassembled WGS sequence"/>
</dbReference>
<keyword evidence="2" id="KW-1185">Reference proteome</keyword>
<protein>
    <submittedName>
        <fullName evidence="1">Uncharacterized protein</fullName>
    </submittedName>
</protein>